<dbReference type="Gene3D" id="1.50.10.20">
    <property type="match status" value="1"/>
</dbReference>
<feature type="transmembrane region" description="Helical" evidence="1">
    <location>
        <begin position="385"/>
        <end position="402"/>
    </location>
</feature>
<sequence>MTIRFDLDSLDRAAERTFELLRTTHSRTTSRGSGWYHRLDDPNPGPSATAVALELFHRCAVPSPFLHDGLRFLQGRQVSDADDRTDGGWAVNTSFGHPVLEATSVVTRFLGTAKVEFLPASPDIRRAVAWIVANQDSSGGWGSFHGQPPRTWLTGLALQALSATSPYEPAIERAADWLLRQRSRNEPVAWGETQTSEPTVVHTAFCLLILRQLTGLRTDSRYGEAIADGYEWLTEYLDPNTIFDDASRVESYNITGTVDHRPVTWHGQIWHHGLPYAFSALMRHPRGAPPVAFAALTTIVAEQLPDGHWPNIDGSATRSIWDVYPFLAAISDARTLTPLSGQERLDWLHDDIVLARRGKARDQRLETLGWKVRGTWVGVALKDNWATILLAICIASSIVLFALNRVEVKDIALGLLLPLLLFFVQEGRRRRR</sequence>
<name>A0A370IEE7_9NOCA</name>
<gene>
    <name evidence="2" type="ORF">DFR76_101633</name>
</gene>
<keyword evidence="1" id="KW-0812">Transmembrane</keyword>
<dbReference type="InterPro" id="IPR008930">
    <property type="entry name" value="Terpenoid_cyclase/PrenylTrfase"/>
</dbReference>
<dbReference type="STRING" id="1210086.GCA_001613105_00487"/>
<proteinExistence type="predicted"/>
<dbReference type="GO" id="GO:0016740">
    <property type="term" value="F:transferase activity"/>
    <property type="evidence" value="ECO:0007669"/>
    <property type="project" value="UniProtKB-KW"/>
</dbReference>
<dbReference type="SUPFAM" id="SSF48239">
    <property type="entry name" value="Terpenoid cyclases/Protein prenyltransferases"/>
    <property type="match status" value="1"/>
</dbReference>
<evidence type="ECO:0000256" key="1">
    <source>
        <dbReference type="SAM" id="Phobius"/>
    </source>
</evidence>
<organism evidence="2 3">
    <name type="scientific">Nocardia pseudobrasiliensis</name>
    <dbReference type="NCBI Taxonomy" id="45979"/>
    <lineage>
        <taxon>Bacteria</taxon>
        <taxon>Bacillati</taxon>
        <taxon>Actinomycetota</taxon>
        <taxon>Actinomycetes</taxon>
        <taxon>Mycobacteriales</taxon>
        <taxon>Nocardiaceae</taxon>
        <taxon>Nocardia</taxon>
    </lineage>
</organism>
<dbReference type="AlphaFoldDB" id="A0A370IEE7"/>
<keyword evidence="1" id="KW-1133">Transmembrane helix</keyword>
<evidence type="ECO:0000313" key="2">
    <source>
        <dbReference type="EMBL" id="RDI69095.1"/>
    </source>
</evidence>
<keyword evidence="1" id="KW-0472">Membrane</keyword>
<comment type="caution">
    <text evidence="2">The sequence shown here is derived from an EMBL/GenBank/DDBJ whole genome shotgun (WGS) entry which is preliminary data.</text>
</comment>
<keyword evidence="3" id="KW-1185">Reference proteome</keyword>
<dbReference type="EMBL" id="QQBC01000001">
    <property type="protein sequence ID" value="RDI69095.1"/>
    <property type="molecule type" value="Genomic_DNA"/>
</dbReference>
<dbReference type="CDD" id="cd00688">
    <property type="entry name" value="ISOPREN_C2_like"/>
    <property type="match status" value="1"/>
</dbReference>
<evidence type="ECO:0000313" key="3">
    <source>
        <dbReference type="Proteomes" id="UP000254869"/>
    </source>
</evidence>
<accession>A0A370IEE7</accession>
<keyword evidence="2" id="KW-0808">Transferase</keyword>
<protein>
    <submittedName>
        <fullName evidence="2">Prenyltransferase/squalene oxidase-like repeat protein</fullName>
    </submittedName>
</protein>
<dbReference type="Proteomes" id="UP000254869">
    <property type="component" value="Unassembled WGS sequence"/>
</dbReference>
<reference evidence="2 3" key="1">
    <citation type="submission" date="2018-07" db="EMBL/GenBank/DDBJ databases">
        <title>Genomic Encyclopedia of Type Strains, Phase IV (KMG-IV): sequencing the most valuable type-strain genomes for metagenomic binning, comparative biology and taxonomic classification.</title>
        <authorList>
            <person name="Goeker M."/>
        </authorList>
    </citation>
    <scope>NUCLEOTIDE SEQUENCE [LARGE SCALE GENOMIC DNA]</scope>
    <source>
        <strain evidence="2 3">DSM 44290</strain>
    </source>
</reference>